<proteinExistence type="predicted"/>
<evidence type="ECO:0000313" key="3">
    <source>
        <dbReference type="Proteomes" id="UP001341840"/>
    </source>
</evidence>
<keyword evidence="3" id="KW-1185">Reference proteome</keyword>
<comment type="caution">
    <text evidence="2">The sequence shown here is derived from an EMBL/GenBank/DDBJ whole genome shotgun (WGS) entry which is preliminary data.</text>
</comment>
<sequence>MANDFLTLRPPHPTQSTHDPPYTLVSGGNDQPRPSQPYQPNLHTSGSVFSHHVVSQLSTARGCSHNHLLRNGRVRFGLYTSWPTNKYSYPTNEDSYTGTVDGDGGSFCAGGSSVNAADPNSSVVAVDVNQNGPDNEHFVIEADMRFHFLIDHKMFLSGSFWLPPTATTLELGYAAFTSDPPAQNEPLTSPSRMTNDAIVRVLICKLRVCNAVKLPTSTKSPHPCSSDISKHLSGT</sequence>
<evidence type="ECO:0000313" key="2">
    <source>
        <dbReference type="EMBL" id="MED6197342.1"/>
    </source>
</evidence>
<dbReference type="Proteomes" id="UP001341840">
    <property type="component" value="Unassembled WGS sequence"/>
</dbReference>
<feature type="compositionally biased region" description="Polar residues" evidence="1">
    <location>
        <begin position="26"/>
        <end position="46"/>
    </location>
</feature>
<evidence type="ECO:0000256" key="1">
    <source>
        <dbReference type="SAM" id="MobiDB-lite"/>
    </source>
</evidence>
<reference evidence="2 3" key="1">
    <citation type="journal article" date="2023" name="Plants (Basel)">
        <title>Bridging the Gap: Combining Genomics and Transcriptomics Approaches to Understand Stylosanthes scabra, an Orphan Legume from the Brazilian Caatinga.</title>
        <authorList>
            <person name="Ferreira-Neto J.R.C."/>
            <person name="da Silva M.D."/>
            <person name="Binneck E."/>
            <person name="de Melo N.F."/>
            <person name="da Silva R.H."/>
            <person name="de Melo A.L.T.M."/>
            <person name="Pandolfi V."/>
            <person name="Bustamante F.O."/>
            <person name="Brasileiro-Vidal A.C."/>
            <person name="Benko-Iseppon A.M."/>
        </authorList>
    </citation>
    <scope>NUCLEOTIDE SEQUENCE [LARGE SCALE GENOMIC DNA]</scope>
    <source>
        <tissue evidence="2">Leaves</tissue>
    </source>
</reference>
<feature type="region of interest" description="Disordered" evidence="1">
    <location>
        <begin position="216"/>
        <end position="235"/>
    </location>
</feature>
<protein>
    <submittedName>
        <fullName evidence="2">Uncharacterized protein</fullName>
    </submittedName>
</protein>
<organism evidence="2 3">
    <name type="scientific">Stylosanthes scabra</name>
    <dbReference type="NCBI Taxonomy" id="79078"/>
    <lineage>
        <taxon>Eukaryota</taxon>
        <taxon>Viridiplantae</taxon>
        <taxon>Streptophyta</taxon>
        <taxon>Embryophyta</taxon>
        <taxon>Tracheophyta</taxon>
        <taxon>Spermatophyta</taxon>
        <taxon>Magnoliopsida</taxon>
        <taxon>eudicotyledons</taxon>
        <taxon>Gunneridae</taxon>
        <taxon>Pentapetalae</taxon>
        <taxon>rosids</taxon>
        <taxon>fabids</taxon>
        <taxon>Fabales</taxon>
        <taxon>Fabaceae</taxon>
        <taxon>Papilionoideae</taxon>
        <taxon>50 kb inversion clade</taxon>
        <taxon>dalbergioids sensu lato</taxon>
        <taxon>Dalbergieae</taxon>
        <taxon>Pterocarpus clade</taxon>
        <taxon>Stylosanthes</taxon>
    </lineage>
</organism>
<dbReference type="EMBL" id="JASCZI010211886">
    <property type="protein sequence ID" value="MED6197342.1"/>
    <property type="molecule type" value="Genomic_DNA"/>
</dbReference>
<gene>
    <name evidence="2" type="ORF">PIB30_055709</name>
</gene>
<feature type="region of interest" description="Disordered" evidence="1">
    <location>
        <begin position="1"/>
        <end position="46"/>
    </location>
</feature>
<accession>A0ABU6XHE3</accession>
<name>A0ABU6XHE3_9FABA</name>